<proteinExistence type="predicted"/>
<accession>A0ABR1WMD5</accession>
<feature type="region of interest" description="Disordered" evidence="1">
    <location>
        <begin position="357"/>
        <end position="379"/>
    </location>
</feature>
<sequence>MLDRSIAYLNSYDRTFANLPQDPETQSVAEDKMDTSSPTALAMYEAACRPQSGAARRPSPGAKGTPPPPSKLKKSGNNDKAVHGRENRYIPEELRKFAPFLDVDSLIKQNRDLRPRKQMWEPMPFTRVFPAPRKPKQSNKAAVKDANMEETPRSAKPKRTLAVTTTAAPEKQSGKPLLPDPVRSTDSRDAPSYYPSYEPLSGSQPECGAPFHRKQSASIKHKPDRDSASGTSVALPATPMPYAYVPHHLRGKQELGAPSPAATVAAPVSRATTKDHSAAAKPHDTPKPHDNHNLAKDVRRQESNTASRVNNSLFRDSVFGKNRCTKKIYSQSDEDVFNLLDEPHVTAANANTTTTTSIQGALPSVPTATATQGMARRGQ</sequence>
<feature type="region of interest" description="Disordered" evidence="1">
    <location>
        <begin position="274"/>
        <end position="293"/>
    </location>
</feature>
<comment type="caution">
    <text evidence="2">The sequence shown here is derived from an EMBL/GenBank/DDBJ whole genome shotgun (WGS) entry which is preliminary data.</text>
</comment>
<dbReference type="EMBL" id="JAQQWN010000005">
    <property type="protein sequence ID" value="KAK8084642.1"/>
    <property type="molecule type" value="Genomic_DNA"/>
</dbReference>
<feature type="compositionally biased region" description="Basic and acidic residues" evidence="1">
    <location>
        <begin position="76"/>
        <end position="87"/>
    </location>
</feature>
<name>A0ABR1WMD5_9PEZI</name>
<dbReference type="Proteomes" id="UP001433268">
    <property type="component" value="Unassembled WGS sequence"/>
</dbReference>
<feature type="compositionally biased region" description="Basic and acidic residues" evidence="1">
    <location>
        <begin position="142"/>
        <end position="153"/>
    </location>
</feature>
<feature type="region of interest" description="Disordered" evidence="1">
    <location>
        <begin position="17"/>
        <end position="87"/>
    </location>
</feature>
<dbReference type="GeneID" id="92043288"/>
<dbReference type="RefSeq" id="XP_066669151.1">
    <property type="nucleotide sequence ID" value="XM_066810228.1"/>
</dbReference>
<protein>
    <submittedName>
        <fullName evidence="2">Uncharacterized protein</fullName>
    </submittedName>
</protein>
<reference evidence="2 3" key="1">
    <citation type="submission" date="2023-01" db="EMBL/GenBank/DDBJ databases">
        <title>Analysis of 21 Apiospora genomes using comparative genomics revels a genus with tremendous synthesis potential of carbohydrate active enzymes and secondary metabolites.</title>
        <authorList>
            <person name="Sorensen T."/>
        </authorList>
    </citation>
    <scope>NUCLEOTIDE SEQUENCE [LARGE SCALE GENOMIC DNA]</scope>
    <source>
        <strain evidence="2 3">CBS 114990</strain>
    </source>
</reference>
<evidence type="ECO:0000313" key="2">
    <source>
        <dbReference type="EMBL" id="KAK8084642.1"/>
    </source>
</evidence>
<gene>
    <name evidence="2" type="ORF">PG997_005913</name>
</gene>
<evidence type="ECO:0000256" key="1">
    <source>
        <dbReference type="SAM" id="MobiDB-lite"/>
    </source>
</evidence>
<keyword evidence="3" id="KW-1185">Reference proteome</keyword>
<evidence type="ECO:0000313" key="3">
    <source>
        <dbReference type="Proteomes" id="UP001433268"/>
    </source>
</evidence>
<feature type="region of interest" description="Disordered" evidence="1">
    <location>
        <begin position="127"/>
        <end position="237"/>
    </location>
</feature>
<feature type="compositionally biased region" description="Basic residues" evidence="1">
    <location>
        <begin position="211"/>
        <end position="220"/>
    </location>
</feature>
<organism evidence="2 3">
    <name type="scientific">Apiospora hydei</name>
    <dbReference type="NCBI Taxonomy" id="1337664"/>
    <lineage>
        <taxon>Eukaryota</taxon>
        <taxon>Fungi</taxon>
        <taxon>Dikarya</taxon>
        <taxon>Ascomycota</taxon>
        <taxon>Pezizomycotina</taxon>
        <taxon>Sordariomycetes</taxon>
        <taxon>Xylariomycetidae</taxon>
        <taxon>Amphisphaeriales</taxon>
        <taxon>Apiosporaceae</taxon>
        <taxon>Apiospora</taxon>
    </lineage>
</organism>